<keyword evidence="9 11" id="KW-0239">DNA-directed DNA polymerase</keyword>
<dbReference type="GO" id="GO:0008408">
    <property type="term" value="F:3'-5' exonuclease activity"/>
    <property type="evidence" value="ECO:0007669"/>
    <property type="project" value="UniProtKB-UniRule"/>
</dbReference>
<dbReference type="EC" id="2.7.7.7" evidence="11"/>
<gene>
    <name evidence="11" type="primary">polC</name>
    <name evidence="14" type="ordered locus">Smon_0332</name>
</gene>
<comment type="similarity">
    <text evidence="11">Belongs to the DNA polymerase type-C family. PolC subfamily.</text>
</comment>
<protein>
    <recommendedName>
        <fullName evidence="11">DNA polymerase III PolC-type</fullName>
        <shortName evidence="11">PolIII</shortName>
        <ecNumber evidence="11">2.7.7.7</ecNumber>
    </recommendedName>
</protein>
<dbReference type="GeneID" id="29672779"/>
<keyword evidence="8 11" id="KW-0269">Exonuclease</keyword>
<dbReference type="InterPro" id="IPR006054">
    <property type="entry name" value="DnaQ"/>
</dbReference>
<dbReference type="SUPFAM" id="SSF89550">
    <property type="entry name" value="PHP domain-like"/>
    <property type="match status" value="1"/>
</dbReference>
<dbReference type="Gene3D" id="1.10.150.870">
    <property type="match status" value="1"/>
</dbReference>
<comment type="catalytic activity">
    <reaction evidence="10 11">
        <text>DNA(n) + a 2'-deoxyribonucleoside 5'-triphosphate = DNA(n+1) + diphosphate</text>
        <dbReference type="Rhea" id="RHEA:22508"/>
        <dbReference type="Rhea" id="RHEA-COMP:17339"/>
        <dbReference type="Rhea" id="RHEA-COMP:17340"/>
        <dbReference type="ChEBI" id="CHEBI:33019"/>
        <dbReference type="ChEBI" id="CHEBI:61560"/>
        <dbReference type="ChEBI" id="CHEBI:173112"/>
        <dbReference type="EC" id="2.7.7.7"/>
    </reaction>
</comment>
<dbReference type="GO" id="GO:0003677">
    <property type="term" value="F:DNA binding"/>
    <property type="evidence" value="ECO:0007669"/>
    <property type="project" value="UniProtKB-UniRule"/>
</dbReference>
<comment type="function">
    <text evidence="1 11">Required for replicative DNA synthesis. This DNA polymerase also exhibits 3' to 5' exonuclease activity.</text>
</comment>
<dbReference type="Pfam" id="PF17657">
    <property type="entry name" value="DNA_pol3_finger"/>
    <property type="match status" value="1"/>
</dbReference>
<dbReference type="Gene3D" id="3.30.1900.20">
    <property type="match status" value="2"/>
</dbReference>
<evidence type="ECO:0000256" key="3">
    <source>
        <dbReference type="ARBA" id="ARBA00022679"/>
    </source>
</evidence>
<organism evidence="14 15">
    <name type="scientific">Streptobacillus moniliformis (strain ATCC 14647 / DSM 12112 / NCTC 10651 / 9901)</name>
    <dbReference type="NCBI Taxonomy" id="519441"/>
    <lineage>
        <taxon>Bacteria</taxon>
        <taxon>Fusobacteriati</taxon>
        <taxon>Fusobacteriota</taxon>
        <taxon>Fusobacteriia</taxon>
        <taxon>Fusobacteriales</taxon>
        <taxon>Leptotrichiaceae</taxon>
        <taxon>Streptobacillus</taxon>
    </lineage>
</organism>
<dbReference type="NCBIfam" id="TIGR00573">
    <property type="entry name" value="dnaq"/>
    <property type="match status" value="1"/>
</dbReference>
<sequence length="1465" mass="168600">MKKGYTILTVNEDSLGISNIKITEIALLRSKVNEVIINYDILNIENVFDDLLKIRRVLEKVSDTLYVKFNINTCNKDKFNIDEVINFTIKLIRDTNPYLSSILSNYTYTKLQDNIKLNLETIMNIGKNTEKNISKKIEKIINETFSQNLNFEIFFDVNTDQNVVNIQKQEQEEILEYEIPISYKPKEVKKPGIVNNKKYSKSKLKLSKFSDIEDLMVGQEIALRGDIFYFDLVATKSGKLKIVIYITDYENSVACTKFVNDKEEIKFKIGDSVELSGKYEKYFDDYSIIIRDIKVVEGEENKREDNASEKRIELAAHTNMSDMLSTIEPKSGKEGSLVNRAREFGHKAVAVTDYGVVHAFPFVATGIKEDEEFKVIYGMEAYMVDDSAPLIVKAKDVFIEEEEFVVFDIETTGFSPINDKIIEIGAVKLKNGKVLDRFSEFVNPQTIIPKKIVELTGINDNMVKDSDIIDKVMPRFLEFVKGTTLVAHNAKFDVGFISKKCEDLNLETDFSYIDTLEWSKILVDDVKRFNLDTLTKRFNIKLENHHRAVDDANATAELFKKLLSLVSANGVEKLTDVSEKLEKKPKIADTENITILVKNLAGLKRLYELVSISHLKYYGEKKPRILKTDLEKDRENFLISSSPIYSGRFNKGKLVSLYVRGISREEIMQQLDFYDYVQVYPRCIYNDAIEMEEISGYEFIEQMNKDFVQMAKEKNKLVVATGNVYYLDDRDKKSKAALLLGSDRAFRTYQIDTGNYYRTTEEMLDEFSYLNEEDIKDVVIYNTHKINDQIEKIKPIPDGDYKPVMEGAEDEVRNMTYNKAYELYGNPLPEAVETRVKRELDSIIGNGFAVLYLIAQKLVKKSVDNGYLVGSRGSVGSSLVAYFMGITEVNALYPHYRCEECKYFEMKDFEGSGVDLEEKNCPKCNSKLIRDGHSIPFEVFMGFKGDKTPDIDLNFSGEYQGEIHKYTKELFGDDYVFRAGTISGLAEKNAYTTAKKYFEENIKKDFEKEIYNKYKTSLKKLDPITRSSEEKKLEERINDYCNKNKAEIYRIATKCTGARKTTGQHPGGMIVVPDYKSIYDFTPVQYPANDESSGSITTHFDYHVMDQQLVKLDILGHDDPTTLRMLQDLTNVDIYNIPLTDPKVISIFNSTEALGVSEEQIGSKMGTNGIPEFGTDFVKKMLEDTLPTTFAELVRISGLSHGTDVWLNNAQEYVREGIATLSEVITVRDDIMNRLIDKGMDKSEAFNIMEFVRKGQPSKNKEKWEQYKEIMKASNIDEWYIESCEKIKYMFPKGHAVAYVMMAVRIAYFKVFYPLEFYTAFLNRKYADFSFEKMFGSIDEVKMNLQKLKELETRDLKVLDKKQIILLEILVEMHYRGIELLNIDIYKSDSMKFTIEDGKIRLPLIAMDQLGEVVARTIAEEREIKEFTSIEDLTKRCRIPKTVLETLKCFGCIGEMPESNQLTLF</sequence>
<dbReference type="eggNOG" id="COG2176">
    <property type="taxonomic scope" value="Bacteria"/>
</dbReference>
<dbReference type="InterPro" id="IPR012337">
    <property type="entry name" value="RNaseH-like_sf"/>
</dbReference>
<evidence type="ECO:0000256" key="4">
    <source>
        <dbReference type="ARBA" id="ARBA00022695"/>
    </source>
</evidence>
<dbReference type="CDD" id="cd07435">
    <property type="entry name" value="PHP_PolIIIA_POLC"/>
    <property type="match status" value="1"/>
</dbReference>
<accession>D1AWZ0</accession>
<keyword evidence="15" id="KW-1185">Reference proteome</keyword>
<dbReference type="InterPro" id="IPR006308">
    <property type="entry name" value="Pol_III_a_PolC-type_gram_pos"/>
</dbReference>
<proteinExistence type="inferred from homology"/>
<evidence type="ECO:0000256" key="9">
    <source>
        <dbReference type="ARBA" id="ARBA00022932"/>
    </source>
</evidence>
<evidence type="ECO:0000256" key="10">
    <source>
        <dbReference type="ARBA" id="ARBA00049244"/>
    </source>
</evidence>
<dbReference type="InterPro" id="IPR029460">
    <property type="entry name" value="DNAPol_HHH"/>
</dbReference>
<dbReference type="Pfam" id="PF00929">
    <property type="entry name" value="RNase_T"/>
    <property type="match status" value="1"/>
</dbReference>
<dbReference type="Gene3D" id="2.40.50.140">
    <property type="entry name" value="Nucleic acid-binding proteins"/>
    <property type="match status" value="1"/>
</dbReference>
<dbReference type="STRING" id="519441.Smon_0332"/>
<evidence type="ECO:0000313" key="14">
    <source>
        <dbReference type="EMBL" id="ACZ00816.1"/>
    </source>
</evidence>
<dbReference type="InterPro" id="IPR011708">
    <property type="entry name" value="DNA_pol3_alpha_NTPase_dom"/>
</dbReference>
<dbReference type="Pfam" id="PF14579">
    <property type="entry name" value="HHH_6"/>
    <property type="match status" value="1"/>
</dbReference>
<dbReference type="RefSeq" id="WP_012858373.1">
    <property type="nucleotide sequence ID" value="NC_013515.1"/>
</dbReference>
<dbReference type="SMART" id="SM00479">
    <property type="entry name" value="EXOIII"/>
    <property type="match status" value="1"/>
</dbReference>
<evidence type="ECO:0000259" key="13">
    <source>
        <dbReference type="SMART" id="SM00481"/>
    </source>
</evidence>
<keyword evidence="2 11" id="KW-0963">Cytoplasm</keyword>
<feature type="domain" description="Polymerase/histidinol phosphatase N-terminal" evidence="13">
    <location>
        <begin position="312"/>
        <end position="385"/>
    </location>
</feature>
<keyword evidence="4 11" id="KW-0548">Nucleotidyltransferase</keyword>
<dbReference type="EMBL" id="CP001779">
    <property type="protein sequence ID" value="ACZ00816.1"/>
    <property type="molecule type" value="Genomic_DNA"/>
</dbReference>
<dbReference type="SMART" id="SM00481">
    <property type="entry name" value="POLIIIAc"/>
    <property type="match status" value="1"/>
</dbReference>
<dbReference type="NCBIfam" id="NF001688">
    <property type="entry name" value="PRK00448.1"/>
    <property type="match status" value="1"/>
</dbReference>
<name>D1AWZ0_STRM9</name>
<dbReference type="HAMAP" id="MF_00356">
    <property type="entry name" value="DNApol_PolC"/>
    <property type="match status" value="1"/>
</dbReference>
<evidence type="ECO:0000256" key="2">
    <source>
        <dbReference type="ARBA" id="ARBA00022490"/>
    </source>
</evidence>
<dbReference type="HOGENOM" id="CLU_003297_2_0_0"/>
<evidence type="ECO:0000256" key="1">
    <source>
        <dbReference type="ARBA" id="ARBA00003452"/>
    </source>
</evidence>
<dbReference type="Gene3D" id="3.30.420.10">
    <property type="entry name" value="Ribonuclease H-like superfamily/Ribonuclease H"/>
    <property type="match status" value="1"/>
</dbReference>
<dbReference type="GO" id="GO:0003887">
    <property type="term" value="F:DNA-directed DNA polymerase activity"/>
    <property type="evidence" value="ECO:0007669"/>
    <property type="project" value="UniProtKB-UniRule"/>
</dbReference>
<dbReference type="Gene3D" id="3.20.20.140">
    <property type="entry name" value="Metal-dependent hydrolases"/>
    <property type="match status" value="2"/>
</dbReference>
<dbReference type="Pfam" id="PF07733">
    <property type="entry name" value="DNA_pol3_alpha"/>
    <property type="match status" value="1"/>
</dbReference>
<evidence type="ECO:0000313" key="15">
    <source>
        <dbReference type="Proteomes" id="UP000002072"/>
    </source>
</evidence>
<keyword evidence="6 11" id="KW-0540">Nuclease</keyword>
<dbReference type="InterPro" id="IPR004805">
    <property type="entry name" value="DnaE2/DnaE/PolC"/>
</dbReference>
<keyword evidence="5 11" id="KW-0235">DNA replication</keyword>
<dbReference type="Gene3D" id="1.10.150.700">
    <property type="entry name" value="PolC, middle finger domain"/>
    <property type="match status" value="2"/>
</dbReference>
<evidence type="ECO:0000256" key="5">
    <source>
        <dbReference type="ARBA" id="ARBA00022705"/>
    </source>
</evidence>
<dbReference type="InterPro" id="IPR016195">
    <property type="entry name" value="Pol/histidinol_Pase-like"/>
</dbReference>
<dbReference type="InterPro" id="IPR003141">
    <property type="entry name" value="Pol/His_phosphatase_N"/>
</dbReference>
<evidence type="ECO:0000256" key="8">
    <source>
        <dbReference type="ARBA" id="ARBA00022839"/>
    </source>
</evidence>
<dbReference type="GO" id="GO:0006261">
    <property type="term" value="P:DNA-templated DNA replication"/>
    <property type="evidence" value="ECO:0007669"/>
    <property type="project" value="UniProtKB-UniRule"/>
</dbReference>
<dbReference type="FunFam" id="3.30.420.10:FF:000045">
    <property type="entry name" value="3'-5' exonuclease DinG"/>
    <property type="match status" value="1"/>
</dbReference>
<comment type="subcellular location">
    <subcellularLocation>
        <location evidence="11">Cytoplasm</location>
    </subcellularLocation>
</comment>
<reference evidence="14 15" key="1">
    <citation type="journal article" date="2009" name="Stand. Genomic Sci.">
        <title>Complete genome sequence of Streptobacillus moniliformis type strain (9901T).</title>
        <authorList>
            <person name="Nolan M."/>
            <person name="Gronow S."/>
            <person name="Lapidus A."/>
            <person name="Ivanova N."/>
            <person name="Copeland A."/>
            <person name="Lucas S."/>
            <person name="Del Rio T.G."/>
            <person name="Chen F."/>
            <person name="Tice H."/>
            <person name="Pitluck S."/>
            <person name="Cheng J.F."/>
            <person name="Sims D."/>
            <person name="Meincke L."/>
            <person name="Bruce D."/>
            <person name="Goodwin L."/>
            <person name="Brettin T."/>
            <person name="Han C."/>
            <person name="Detter J.C."/>
            <person name="Ovchinikova G."/>
            <person name="Pati A."/>
            <person name="Mavromatis K."/>
            <person name="Mikhailova N."/>
            <person name="Chen A."/>
            <person name="Palaniappan K."/>
            <person name="Land M."/>
            <person name="Hauser L."/>
            <person name="Chang Y.J."/>
            <person name="Jeffries C.D."/>
            <person name="Rohde M."/>
            <person name="Sproer C."/>
            <person name="Goker M."/>
            <person name="Bristow J."/>
            <person name="Eisen J.A."/>
            <person name="Markowitz V."/>
            <person name="Hugenholtz P."/>
            <person name="Kyrpides N.C."/>
            <person name="Klenk H.P."/>
            <person name="Chain P."/>
        </authorList>
    </citation>
    <scope>NUCLEOTIDE SEQUENCE [LARGE SCALE GENOMIC DNA]</scope>
    <source>
        <strain evidence="15">ATCC 14647 / DSM 12112 / NCTC 10651 / 9901</strain>
    </source>
</reference>
<dbReference type="OrthoDB" id="9804290at2"/>
<dbReference type="PANTHER" id="PTHR32294">
    <property type="entry name" value="DNA POLYMERASE III SUBUNIT ALPHA"/>
    <property type="match status" value="1"/>
</dbReference>
<dbReference type="Proteomes" id="UP000002072">
    <property type="component" value="Chromosome"/>
</dbReference>
<dbReference type="GO" id="GO:0005737">
    <property type="term" value="C:cytoplasm"/>
    <property type="evidence" value="ECO:0007669"/>
    <property type="project" value="UniProtKB-SubCell"/>
</dbReference>
<dbReference type="SUPFAM" id="SSF53098">
    <property type="entry name" value="Ribonuclease H-like"/>
    <property type="match status" value="1"/>
</dbReference>
<keyword evidence="3 11" id="KW-0808">Transferase</keyword>
<evidence type="ECO:0000259" key="12">
    <source>
        <dbReference type="SMART" id="SM00479"/>
    </source>
</evidence>
<evidence type="ECO:0000256" key="6">
    <source>
        <dbReference type="ARBA" id="ARBA00022722"/>
    </source>
</evidence>
<dbReference type="KEGG" id="smf:Smon_0332"/>
<evidence type="ECO:0000256" key="7">
    <source>
        <dbReference type="ARBA" id="ARBA00022801"/>
    </source>
</evidence>
<dbReference type="InterPro" id="IPR036397">
    <property type="entry name" value="RNaseH_sf"/>
</dbReference>
<keyword evidence="7 11" id="KW-0378">Hydrolase</keyword>
<evidence type="ECO:0000256" key="11">
    <source>
        <dbReference type="HAMAP-Rule" id="MF_00356"/>
    </source>
</evidence>
<dbReference type="InterPro" id="IPR044923">
    <property type="entry name" value="PolC_middle_finger_sf"/>
</dbReference>
<dbReference type="PANTHER" id="PTHR32294:SF5">
    <property type="entry name" value="DNA POLYMERASE III POLC-TYPE"/>
    <property type="match status" value="1"/>
</dbReference>
<dbReference type="InterPro" id="IPR040982">
    <property type="entry name" value="DNA_pol3_finger"/>
</dbReference>
<feature type="domain" description="Exonuclease" evidence="12">
    <location>
        <begin position="403"/>
        <end position="568"/>
    </location>
</feature>
<dbReference type="InterPro" id="IPR012340">
    <property type="entry name" value="NA-bd_OB-fold"/>
</dbReference>
<dbReference type="InterPro" id="IPR013520">
    <property type="entry name" value="Ribonucl_H"/>
</dbReference>
<dbReference type="CDD" id="cd06127">
    <property type="entry name" value="DEDDh"/>
    <property type="match status" value="1"/>
</dbReference>